<keyword evidence="2" id="KW-1185">Reference proteome</keyword>
<dbReference type="EMBL" id="BGPR01005137">
    <property type="protein sequence ID" value="GBN07156.1"/>
    <property type="molecule type" value="Genomic_DNA"/>
</dbReference>
<sequence length="134" mass="15601">MLIKDHFRAFIIVVPTVSYHNLIKKRLQDPQINFSEAFNDLNSLVTEIAEIRADVCQNAIQKAKLICDKWGIDIQTRIRKRRKMLGELARDAGLAAEEESERIMKSVLYAIQQEIKSRFTRLNDLDSKFGFCRM</sequence>
<protein>
    <submittedName>
        <fullName evidence="1">Uncharacterized protein</fullName>
    </submittedName>
</protein>
<name>A0A4Y2L0K2_ARAVE</name>
<reference evidence="1 2" key="1">
    <citation type="journal article" date="2019" name="Sci. Rep.">
        <title>Orb-weaving spider Araneus ventricosus genome elucidates the spidroin gene catalogue.</title>
        <authorList>
            <person name="Kono N."/>
            <person name="Nakamura H."/>
            <person name="Ohtoshi R."/>
            <person name="Moran D.A.P."/>
            <person name="Shinohara A."/>
            <person name="Yoshida Y."/>
            <person name="Fujiwara M."/>
            <person name="Mori M."/>
            <person name="Tomita M."/>
            <person name="Arakawa K."/>
        </authorList>
    </citation>
    <scope>NUCLEOTIDE SEQUENCE [LARGE SCALE GENOMIC DNA]</scope>
</reference>
<gene>
    <name evidence="1" type="ORF">AVEN_149614_1</name>
</gene>
<comment type="caution">
    <text evidence="1">The sequence shown here is derived from an EMBL/GenBank/DDBJ whole genome shotgun (WGS) entry which is preliminary data.</text>
</comment>
<dbReference type="OrthoDB" id="10063284at2759"/>
<dbReference type="AlphaFoldDB" id="A0A4Y2L0K2"/>
<dbReference type="Proteomes" id="UP000499080">
    <property type="component" value="Unassembled WGS sequence"/>
</dbReference>
<proteinExistence type="predicted"/>
<organism evidence="1 2">
    <name type="scientific">Araneus ventricosus</name>
    <name type="common">Orbweaver spider</name>
    <name type="synonym">Epeira ventricosa</name>
    <dbReference type="NCBI Taxonomy" id="182803"/>
    <lineage>
        <taxon>Eukaryota</taxon>
        <taxon>Metazoa</taxon>
        <taxon>Ecdysozoa</taxon>
        <taxon>Arthropoda</taxon>
        <taxon>Chelicerata</taxon>
        <taxon>Arachnida</taxon>
        <taxon>Araneae</taxon>
        <taxon>Araneomorphae</taxon>
        <taxon>Entelegynae</taxon>
        <taxon>Araneoidea</taxon>
        <taxon>Araneidae</taxon>
        <taxon>Araneus</taxon>
    </lineage>
</organism>
<evidence type="ECO:0000313" key="2">
    <source>
        <dbReference type="Proteomes" id="UP000499080"/>
    </source>
</evidence>
<evidence type="ECO:0000313" key="1">
    <source>
        <dbReference type="EMBL" id="GBN07156.1"/>
    </source>
</evidence>
<accession>A0A4Y2L0K2</accession>